<keyword evidence="3" id="KW-1185">Reference proteome</keyword>
<comment type="caution">
    <text evidence="2">The sequence shown here is derived from an EMBL/GenBank/DDBJ whole genome shotgun (WGS) entry which is preliminary data.</text>
</comment>
<proteinExistence type="predicted"/>
<evidence type="ECO:0000313" key="2">
    <source>
        <dbReference type="EMBL" id="OWK43126.1"/>
    </source>
</evidence>
<name>A0A225DZE0_9BACT</name>
<dbReference type="EMBL" id="NIDE01000004">
    <property type="protein sequence ID" value="OWK43126.1"/>
    <property type="molecule type" value="Genomic_DNA"/>
</dbReference>
<evidence type="ECO:0000256" key="1">
    <source>
        <dbReference type="SAM" id="MobiDB-lite"/>
    </source>
</evidence>
<evidence type="ECO:0000313" key="3">
    <source>
        <dbReference type="Proteomes" id="UP000214646"/>
    </source>
</evidence>
<sequence length="58" mass="6521">MHDDWCDDTDPELSRFDGQVAKRLAELRINVQAGVNFSDGGKDLGTQTDFQRPQNQIA</sequence>
<organism evidence="2 3">
    <name type="scientific">Fimbriiglobus ruber</name>
    <dbReference type="NCBI Taxonomy" id="1908690"/>
    <lineage>
        <taxon>Bacteria</taxon>
        <taxon>Pseudomonadati</taxon>
        <taxon>Planctomycetota</taxon>
        <taxon>Planctomycetia</taxon>
        <taxon>Gemmatales</taxon>
        <taxon>Gemmataceae</taxon>
        <taxon>Fimbriiglobus</taxon>
    </lineage>
</organism>
<dbReference type="Proteomes" id="UP000214646">
    <property type="component" value="Unassembled WGS sequence"/>
</dbReference>
<protein>
    <submittedName>
        <fullName evidence="2">Uncharacterized protein</fullName>
    </submittedName>
</protein>
<feature type="compositionally biased region" description="Polar residues" evidence="1">
    <location>
        <begin position="45"/>
        <end position="58"/>
    </location>
</feature>
<reference evidence="3" key="1">
    <citation type="submission" date="2017-06" db="EMBL/GenBank/DDBJ databases">
        <title>Genome analysis of Fimbriiglobus ruber SP5, the first member of the order Planctomycetales with confirmed chitinolytic capability.</title>
        <authorList>
            <person name="Ravin N.V."/>
            <person name="Rakitin A.L."/>
            <person name="Ivanova A.A."/>
            <person name="Beletsky A.V."/>
            <person name="Kulichevskaya I.S."/>
            <person name="Mardanov A.V."/>
            <person name="Dedysh S.N."/>
        </authorList>
    </citation>
    <scope>NUCLEOTIDE SEQUENCE [LARGE SCALE GENOMIC DNA]</scope>
    <source>
        <strain evidence="3">SP5</strain>
    </source>
</reference>
<accession>A0A225DZE0</accession>
<feature type="region of interest" description="Disordered" evidence="1">
    <location>
        <begin position="37"/>
        <end position="58"/>
    </location>
</feature>
<gene>
    <name evidence="2" type="ORF">FRUB_02725</name>
</gene>
<dbReference type="AlphaFoldDB" id="A0A225DZE0"/>